<feature type="binding site" evidence="7">
    <location>
        <position position="81"/>
    </location>
    <ligand>
        <name>substrate</name>
    </ligand>
</feature>
<comment type="subunit">
    <text evidence="7">Monomer.</text>
</comment>
<keyword evidence="9" id="KW-1185">Reference proteome</keyword>
<comment type="similarity">
    <text evidence="7">Belongs to the shikimate kinase family.</text>
</comment>
<keyword evidence="6 7" id="KW-0057">Aromatic amino acid biosynthesis</keyword>
<keyword evidence="4 7" id="KW-0418">Kinase</keyword>
<dbReference type="EC" id="2.7.1.71" evidence="7"/>
<dbReference type="GO" id="GO:0004765">
    <property type="term" value="F:shikimate kinase activity"/>
    <property type="evidence" value="ECO:0007669"/>
    <property type="project" value="UniProtKB-UniRule"/>
</dbReference>
<dbReference type="PANTHER" id="PTHR21087">
    <property type="entry name" value="SHIKIMATE KINASE"/>
    <property type="match status" value="1"/>
</dbReference>
<dbReference type="PRINTS" id="PR01100">
    <property type="entry name" value="SHIKIMTKNASE"/>
</dbReference>
<evidence type="ECO:0000256" key="7">
    <source>
        <dbReference type="HAMAP-Rule" id="MF_00109"/>
    </source>
</evidence>
<keyword evidence="1 7" id="KW-0028">Amino-acid biosynthesis</keyword>
<evidence type="ECO:0000256" key="5">
    <source>
        <dbReference type="ARBA" id="ARBA00022840"/>
    </source>
</evidence>
<dbReference type="GO" id="GO:0000287">
    <property type="term" value="F:magnesium ion binding"/>
    <property type="evidence" value="ECO:0007669"/>
    <property type="project" value="UniProtKB-UniRule"/>
</dbReference>
<comment type="function">
    <text evidence="7">Catalyzes the specific phosphorylation of the 3-hydroxyl group of shikimic acid using ATP as a cosubstrate.</text>
</comment>
<comment type="cofactor">
    <cofactor evidence="7">
        <name>Mg(2+)</name>
        <dbReference type="ChEBI" id="CHEBI:18420"/>
    </cofactor>
    <text evidence="7">Binds 1 Mg(2+) ion per subunit.</text>
</comment>
<dbReference type="UniPathway" id="UPA00053">
    <property type="reaction ID" value="UER00088"/>
</dbReference>
<keyword evidence="7" id="KW-0479">Metal-binding</keyword>
<dbReference type="GO" id="GO:0009073">
    <property type="term" value="P:aromatic amino acid family biosynthetic process"/>
    <property type="evidence" value="ECO:0007669"/>
    <property type="project" value="UniProtKB-KW"/>
</dbReference>
<dbReference type="GO" id="GO:0008652">
    <property type="term" value="P:amino acid biosynthetic process"/>
    <property type="evidence" value="ECO:0007669"/>
    <property type="project" value="UniProtKB-KW"/>
</dbReference>
<feature type="binding site" evidence="7">
    <location>
        <position position="122"/>
    </location>
    <ligand>
        <name>ATP</name>
        <dbReference type="ChEBI" id="CHEBI:30616"/>
    </ligand>
</feature>
<proteinExistence type="inferred from homology"/>
<name>A0A7H9CL83_9BACT</name>
<comment type="pathway">
    <text evidence="7">Metabolic intermediate biosynthesis; chorismate biosynthesis; chorismate from D-erythrose 4-phosphate and phosphoenolpyruvate: step 5/7.</text>
</comment>
<dbReference type="Pfam" id="PF01202">
    <property type="entry name" value="SKI"/>
    <property type="match status" value="1"/>
</dbReference>
<dbReference type="Gene3D" id="3.40.50.300">
    <property type="entry name" value="P-loop containing nucleotide triphosphate hydrolases"/>
    <property type="match status" value="1"/>
</dbReference>
<evidence type="ECO:0000313" key="8">
    <source>
        <dbReference type="EMBL" id="QLI05014.1"/>
    </source>
</evidence>
<feature type="binding site" evidence="7">
    <location>
        <position position="58"/>
    </location>
    <ligand>
        <name>substrate</name>
    </ligand>
</feature>
<keyword evidence="7" id="KW-0460">Magnesium</keyword>
<evidence type="ECO:0000313" key="9">
    <source>
        <dbReference type="Proteomes" id="UP000509414"/>
    </source>
</evidence>
<protein>
    <recommendedName>
        <fullName evidence="7">Shikimate kinase</fullName>
        <shortName evidence="7">SK</shortName>
        <ecNumber evidence="7">2.7.1.71</ecNumber>
    </recommendedName>
</protein>
<dbReference type="InterPro" id="IPR000623">
    <property type="entry name" value="Shikimate_kinase/TSH1"/>
</dbReference>
<feature type="binding site" evidence="7">
    <location>
        <position position="34"/>
    </location>
    <ligand>
        <name>substrate</name>
    </ligand>
</feature>
<dbReference type="InterPro" id="IPR031322">
    <property type="entry name" value="Shikimate/glucono_kinase"/>
</dbReference>
<evidence type="ECO:0000256" key="2">
    <source>
        <dbReference type="ARBA" id="ARBA00022679"/>
    </source>
</evidence>
<keyword evidence="5 7" id="KW-0067">ATP-binding</keyword>
<dbReference type="GO" id="GO:0005524">
    <property type="term" value="F:ATP binding"/>
    <property type="evidence" value="ECO:0007669"/>
    <property type="project" value="UniProtKB-UniRule"/>
</dbReference>
<gene>
    <name evidence="7 8" type="primary">aroK</name>
    <name evidence="8" type="ORF">CINF_0485</name>
</gene>
<keyword evidence="3 7" id="KW-0547">Nucleotide-binding</keyword>
<accession>A0A7H9CL83</accession>
<sequence>MKKNIVLIGFMAVGKGAVARELCALTGRIGLDCDDLIQSMYNQKIKEIFAKNGESKFRQIEQKLANFLAKNVKGAIISTGGGFYKVKKLKKIGKIIYLRSSFDEIINRINSAPNSKKKLAKRPLLKDLKKARALHEARDKEYMKKADFIVVSQNKSPTKIAKEILKILKDKK</sequence>
<dbReference type="GO" id="GO:0009423">
    <property type="term" value="P:chorismate biosynthetic process"/>
    <property type="evidence" value="ECO:0007669"/>
    <property type="project" value="UniProtKB-UniRule"/>
</dbReference>
<dbReference type="GO" id="GO:0005829">
    <property type="term" value="C:cytosol"/>
    <property type="evidence" value="ECO:0007669"/>
    <property type="project" value="TreeGrafter"/>
</dbReference>
<feature type="binding site" evidence="7">
    <location>
        <begin position="12"/>
        <end position="17"/>
    </location>
    <ligand>
        <name>ATP</name>
        <dbReference type="ChEBI" id="CHEBI:30616"/>
    </ligand>
</feature>
<dbReference type="EMBL" id="CP049075">
    <property type="protein sequence ID" value="QLI05014.1"/>
    <property type="molecule type" value="Genomic_DNA"/>
</dbReference>
<organism evidence="8 9">
    <name type="scientific">Candidatus Campylobacter infans</name>
    <dbReference type="NCBI Taxonomy" id="2561898"/>
    <lineage>
        <taxon>Bacteria</taxon>
        <taxon>Pseudomonadati</taxon>
        <taxon>Campylobacterota</taxon>
        <taxon>Epsilonproteobacteria</taxon>
        <taxon>Campylobacterales</taxon>
        <taxon>Campylobacteraceae</taxon>
        <taxon>Campylobacter</taxon>
    </lineage>
</organism>
<dbReference type="KEGG" id="cinf:CINF_0485"/>
<feature type="binding site" evidence="7">
    <location>
        <position position="138"/>
    </location>
    <ligand>
        <name>substrate</name>
    </ligand>
</feature>
<comment type="subcellular location">
    <subcellularLocation>
        <location evidence="7">Cytoplasm</location>
    </subcellularLocation>
</comment>
<dbReference type="RefSeq" id="WP_179975616.1">
    <property type="nucleotide sequence ID" value="NZ_CP049075.1"/>
</dbReference>
<dbReference type="InterPro" id="IPR027417">
    <property type="entry name" value="P-loop_NTPase"/>
</dbReference>
<evidence type="ECO:0000256" key="3">
    <source>
        <dbReference type="ARBA" id="ARBA00022741"/>
    </source>
</evidence>
<dbReference type="Proteomes" id="UP000509414">
    <property type="component" value="Chromosome"/>
</dbReference>
<reference evidence="8 9" key="1">
    <citation type="submission" date="2020-02" db="EMBL/GenBank/DDBJ databases">
        <title>Complete genome sequence of the novel Campylobacter species Candidatus Campylobacter infans.</title>
        <authorList>
            <person name="Duim B."/>
            <person name="Zomer A."/>
            <person name="van der Graaf L."/>
            <person name="Wagenaar J."/>
        </authorList>
    </citation>
    <scope>NUCLEOTIDE SEQUENCE [LARGE SCALE GENOMIC DNA]</scope>
    <source>
        <strain evidence="8 9">19S00001</strain>
    </source>
</reference>
<dbReference type="AlphaFoldDB" id="A0A7H9CL83"/>
<dbReference type="SUPFAM" id="SSF52540">
    <property type="entry name" value="P-loop containing nucleoside triphosphate hydrolases"/>
    <property type="match status" value="1"/>
</dbReference>
<keyword evidence="2 7" id="KW-0808">Transferase</keyword>
<comment type="caution">
    <text evidence="7">Lacks conserved residue(s) required for the propagation of feature annotation.</text>
</comment>
<evidence type="ECO:0000256" key="1">
    <source>
        <dbReference type="ARBA" id="ARBA00022605"/>
    </source>
</evidence>
<evidence type="ECO:0000256" key="6">
    <source>
        <dbReference type="ARBA" id="ARBA00023141"/>
    </source>
</evidence>
<evidence type="ECO:0000256" key="4">
    <source>
        <dbReference type="ARBA" id="ARBA00022777"/>
    </source>
</evidence>
<dbReference type="CDD" id="cd00464">
    <property type="entry name" value="SK"/>
    <property type="match status" value="1"/>
</dbReference>
<comment type="catalytic activity">
    <reaction evidence="7">
        <text>shikimate + ATP = 3-phosphoshikimate + ADP + H(+)</text>
        <dbReference type="Rhea" id="RHEA:13121"/>
        <dbReference type="ChEBI" id="CHEBI:15378"/>
        <dbReference type="ChEBI" id="CHEBI:30616"/>
        <dbReference type="ChEBI" id="CHEBI:36208"/>
        <dbReference type="ChEBI" id="CHEBI:145989"/>
        <dbReference type="ChEBI" id="CHEBI:456216"/>
        <dbReference type="EC" id="2.7.1.71"/>
    </reaction>
</comment>
<keyword evidence="7" id="KW-0963">Cytoplasm</keyword>
<dbReference type="HAMAP" id="MF_00109">
    <property type="entry name" value="Shikimate_kinase"/>
    <property type="match status" value="1"/>
</dbReference>
<dbReference type="PANTHER" id="PTHR21087:SF16">
    <property type="entry name" value="SHIKIMATE KINASE 1, CHLOROPLASTIC"/>
    <property type="match status" value="1"/>
</dbReference>